<dbReference type="Proteomes" id="UP000651452">
    <property type="component" value="Unassembled WGS sequence"/>
</dbReference>
<sequence length="143" mass="16320">MLVARESKRERMATIKSTLRLAVTQEEQERRTRGAAINGDKQEAPPIPLTAAVRTGALPQILYLHAIDRILRHMPMYVQTREHSTGQAIMRLVPGPEGEIFKQAFARTEIRLQKRGIRSAAGRSRFLKVKRRRLHVLEAYNVA</sequence>
<organism evidence="2 3">
    <name type="scientific">Ascochyta lentis</name>
    <dbReference type="NCBI Taxonomy" id="205686"/>
    <lineage>
        <taxon>Eukaryota</taxon>
        <taxon>Fungi</taxon>
        <taxon>Dikarya</taxon>
        <taxon>Ascomycota</taxon>
        <taxon>Pezizomycotina</taxon>
        <taxon>Dothideomycetes</taxon>
        <taxon>Pleosporomycetidae</taxon>
        <taxon>Pleosporales</taxon>
        <taxon>Pleosporineae</taxon>
        <taxon>Didymellaceae</taxon>
        <taxon>Ascochyta</taxon>
    </lineage>
</organism>
<protein>
    <submittedName>
        <fullName evidence="2">Uncharacterized protein</fullName>
    </submittedName>
</protein>
<name>A0A8H7MGI0_9PLEO</name>
<keyword evidence="3" id="KW-1185">Reference proteome</keyword>
<reference evidence="2" key="1">
    <citation type="submission" date="2018-12" db="EMBL/GenBank/DDBJ databases">
        <authorList>
            <person name="Syme R.A."/>
            <person name="Farfan-Caceres L."/>
            <person name="Lichtenzveig J."/>
        </authorList>
    </citation>
    <scope>NUCLEOTIDE SEQUENCE</scope>
    <source>
        <strain evidence="2">Al4</strain>
    </source>
</reference>
<evidence type="ECO:0000313" key="3">
    <source>
        <dbReference type="Proteomes" id="UP000651452"/>
    </source>
</evidence>
<reference evidence="2" key="2">
    <citation type="submission" date="2020-09" db="EMBL/GenBank/DDBJ databases">
        <title>Reference genome assembly for Australian Ascochyta lentis isolate Al4.</title>
        <authorList>
            <person name="Lee R.C."/>
            <person name="Farfan-Caceres L.M."/>
            <person name="Debler J.W."/>
            <person name="Williams A.H."/>
            <person name="Henares B.M."/>
        </authorList>
    </citation>
    <scope>NUCLEOTIDE SEQUENCE</scope>
    <source>
        <strain evidence="2">Al4</strain>
    </source>
</reference>
<comment type="caution">
    <text evidence="2">The sequence shown here is derived from an EMBL/GenBank/DDBJ whole genome shotgun (WGS) entry which is preliminary data.</text>
</comment>
<accession>A0A8H7MGI0</accession>
<dbReference type="AlphaFoldDB" id="A0A8H7MGI0"/>
<gene>
    <name evidence="2" type="ORF">EKO04_007747</name>
</gene>
<evidence type="ECO:0000313" key="2">
    <source>
        <dbReference type="EMBL" id="KAF9693940.1"/>
    </source>
</evidence>
<evidence type="ECO:0000256" key="1">
    <source>
        <dbReference type="SAM" id="MobiDB-lite"/>
    </source>
</evidence>
<dbReference type="EMBL" id="RZGK01000014">
    <property type="protein sequence ID" value="KAF9693940.1"/>
    <property type="molecule type" value="Genomic_DNA"/>
</dbReference>
<feature type="region of interest" description="Disordered" evidence="1">
    <location>
        <begin position="25"/>
        <end position="44"/>
    </location>
</feature>
<proteinExistence type="predicted"/>